<keyword evidence="3" id="KW-0238">DNA-binding</keyword>
<evidence type="ECO:0000256" key="3">
    <source>
        <dbReference type="ARBA" id="ARBA00023125"/>
    </source>
</evidence>
<dbReference type="InterPro" id="IPR010994">
    <property type="entry name" value="RuvA_2-like"/>
</dbReference>
<evidence type="ECO:0000256" key="5">
    <source>
        <dbReference type="ARBA" id="ARBA00023204"/>
    </source>
</evidence>
<gene>
    <name evidence="6" type="primary">ruvA</name>
    <name evidence="6" type="ORF">SALLE_v1c05240</name>
</gene>
<evidence type="ECO:0000256" key="1">
    <source>
        <dbReference type="ARBA" id="ARBA00022490"/>
    </source>
</evidence>
<keyword evidence="6" id="KW-0067">ATP-binding</keyword>
<evidence type="ECO:0000313" key="7">
    <source>
        <dbReference type="Proteomes" id="UP000254792"/>
    </source>
</evidence>
<protein>
    <submittedName>
        <fullName evidence="6">Holliday junction DNA helicase RuvA</fullName>
    </submittedName>
</protein>
<sequence length="192" mass="22654">MHYIIGDIKQIEKNFLIIETEQKIGFRFNYFKSLGDKGFETNITSNNKVFVTEIKSDFESFYFCFENENNQRLFSELNKIKTVGIKTAKLIMKSFEHDEIIQIIQDNDFEKLEDLKNIGSFTAKVIINELQKVYFKVTYNSKQLSVIDSLQKLGYNQRRIYQAVSKIDNNLKIEEMFQKVLVRVVENEQSSI</sequence>
<proteinExistence type="predicted"/>
<dbReference type="Gene3D" id="1.10.150.20">
    <property type="entry name" value="5' to 3' exonuclease, C-terminal subdomain"/>
    <property type="match status" value="1"/>
</dbReference>
<dbReference type="GO" id="GO:0003678">
    <property type="term" value="F:DNA helicase activity"/>
    <property type="evidence" value="ECO:0007669"/>
    <property type="project" value="InterPro"/>
</dbReference>
<organism evidence="6 7">
    <name type="scientific">Spiroplasma alleghenense</name>
    <dbReference type="NCBI Taxonomy" id="216931"/>
    <lineage>
        <taxon>Bacteria</taxon>
        <taxon>Bacillati</taxon>
        <taxon>Mycoplasmatota</taxon>
        <taxon>Mollicutes</taxon>
        <taxon>Entomoplasmatales</taxon>
        <taxon>Spiroplasmataceae</taxon>
        <taxon>Spiroplasma</taxon>
    </lineage>
</organism>
<dbReference type="EMBL" id="CP031376">
    <property type="protein sequence ID" value="AXK51198.1"/>
    <property type="molecule type" value="Genomic_DNA"/>
</dbReference>
<keyword evidence="1" id="KW-0963">Cytoplasm</keyword>
<keyword evidence="4" id="KW-0233">DNA recombination</keyword>
<keyword evidence="6" id="KW-0347">Helicase</keyword>
<reference evidence="6 7" key="1">
    <citation type="submission" date="2018-07" db="EMBL/GenBank/DDBJ databases">
        <title>Complete genome sequence of Spiroplasma alleghenense PLHS-1 (ATCC 51752).</title>
        <authorList>
            <person name="Chou L."/>
            <person name="Lee T.-Y."/>
            <person name="Tsai Y.-M."/>
            <person name="Kuo C.-H."/>
        </authorList>
    </citation>
    <scope>NUCLEOTIDE SEQUENCE [LARGE SCALE GENOMIC DNA]</scope>
    <source>
        <strain evidence="6 7">PLHS-1</strain>
    </source>
</reference>
<accession>A0A345Z3L9</accession>
<dbReference type="NCBIfam" id="TIGR00084">
    <property type="entry name" value="ruvA"/>
    <property type="match status" value="1"/>
</dbReference>
<dbReference type="GO" id="GO:0003677">
    <property type="term" value="F:DNA binding"/>
    <property type="evidence" value="ECO:0007669"/>
    <property type="project" value="UniProtKB-KW"/>
</dbReference>
<dbReference type="RefSeq" id="WP_115558107.1">
    <property type="nucleotide sequence ID" value="NZ_CP031376.1"/>
</dbReference>
<dbReference type="SUPFAM" id="SSF47781">
    <property type="entry name" value="RuvA domain 2-like"/>
    <property type="match status" value="1"/>
</dbReference>
<dbReference type="GO" id="GO:0006281">
    <property type="term" value="P:DNA repair"/>
    <property type="evidence" value="ECO:0007669"/>
    <property type="project" value="UniProtKB-KW"/>
</dbReference>
<keyword evidence="2" id="KW-0227">DNA damage</keyword>
<keyword evidence="6" id="KW-0547">Nucleotide-binding</keyword>
<keyword evidence="5" id="KW-0234">DNA repair</keyword>
<name>A0A345Z3L9_9MOLU</name>
<dbReference type="GO" id="GO:0006310">
    <property type="term" value="P:DNA recombination"/>
    <property type="evidence" value="ECO:0007669"/>
    <property type="project" value="UniProtKB-KW"/>
</dbReference>
<dbReference type="InterPro" id="IPR000085">
    <property type="entry name" value="RuvA"/>
</dbReference>
<evidence type="ECO:0000313" key="6">
    <source>
        <dbReference type="EMBL" id="AXK51198.1"/>
    </source>
</evidence>
<dbReference type="Proteomes" id="UP000254792">
    <property type="component" value="Chromosome"/>
</dbReference>
<evidence type="ECO:0000256" key="4">
    <source>
        <dbReference type="ARBA" id="ARBA00023172"/>
    </source>
</evidence>
<keyword evidence="6" id="KW-0378">Hydrolase</keyword>
<dbReference type="AlphaFoldDB" id="A0A345Z3L9"/>
<evidence type="ECO:0000256" key="2">
    <source>
        <dbReference type="ARBA" id="ARBA00022763"/>
    </source>
</evidence>
<keyword evidence="7" id="KW-1185">Reference proteome</keyword>
<dbReference type="KEGG" id="salx:SALLE_v1c05240"/>
<dbReference type="OrthoDB" id="5293449at2"/>